<feature type="transmembrane region" description="Helical" evidence="9">
    <location>
        <begin position="306"/>
        <end position="328"/>
    </location>
</feature>
<accession>A0A1G2HJQ2</accession>
<dbReference type="GO" id="GO:0005886">
    <property type="term" value="C:plasma membrane"/>
    <property type="evidence" value="ECO:0007669"/>
    <property type="project" value="UniProtKB-SubCell"/>
</dbReference>
<name>A0A1G2HJQ2_9BACT</name>
<evidence type="ECO:0000256" key="4">
    <source>
        <dbReference type="ARBA" id="ARBA00022679"/>
    </source>
</evidence>
<evidence type="ECO:0000256" key="3">
    <source>
        <dbReference type="ARBA" id="ARBA00022676"/>
    </source>
</evidence>
<evidence type="ECO:0000256" key="7">
    <source>
        <dbReference type="ARBA" id="ARBA00023136"/>
    </source>
</evidence>
<keyword evidence="4" id="KW-0808">Transferase</keyword>
<feature type="transmembrane region" description="Helical" evidence="9">
    <location>
        <begin position="20"/>
        <end position="37"/>
    </location>
</feature>
<dbReference type="EMBL" id="MHOL01000016">
    <property type="protein sequence ID" value="OGZ62649.1"/>
    <property type="molecule type" value="Genomic_DNA"/>
</dbReference>
<dbReference type="GO" id="GO:0009103">
    <property type="term" value="P:lipopolysaccharide biosynthetic process"/>
    <property type="evidence" value="ECO:0007669"/>
    <property type="project" value="UniProtKB-ARBA"/>
</dbReference>
<evidence type="ECO:0000313" key="10">
    <source>
        <dbReference type="EMBL" id="OGZ62649.1"/>
    </source>
</evidence>
<feature type="transmembrane region" description="Helical" evidence="9">
    <location>
        <begin position="43"/>
        <end position="62"/>
    </location>
</feature>
<dbReference type="GO" id="GO:0016763">
    <property type="term" value="F:pentosyltransferase activity"/>
    <property type="evidence" value="ECO:0007669"/>
    <property type="project" value="TreeGrafter"/>
</dbReference>
<comment type="caution">
    <text evidence="10">The sequence shown here is derived from an EMBL/GenBank/DDBJ whole genome shotgun (WGS) entry which is preliminary data.</text>
</comment>
<gene>
    <name evidence="10" type="ORF">A2639_00585</name>
</gene>
<comment type="subcellular location">
    <subcellularLocation>
        <location evidence="1">Cell membrane</location>
        <topology evidence="1">Multi-pass membrane protein</topology>
    </subcellularLocation>
</comment>
<feature type="compositionally biased region" description="Low complexity" evidence="8">
    <location>
        <begin position="398"/>
        <end position="410"/>
    </location>
</feature>
<dbReference type="PANTHER" id="PTHR33908:SF11">
    <property type="entry name" value="MEMBRANE PROTEIN"/>
    <property type="match status" value="1"/>
</dbReference>
<feature type="transmembrane region" description="Helical" evidence="9">
    <location>
        <begin position="202"/>
        <end position="219"/>
    </location>
</feature>
<keyword evidence="7 9" id="KW-0472">Membrane</keyword>
<keyword evidence="3" id="KW-0328">Glycosyltransferase</keyword>
<evidence type="ECO:0000256" key="2">
    <source>
        <dbReference type="ARBA" id="ARBA00022475"/>
    </source>
</evidence>
<keyword evidence="2" id="KW-1003">Cell membrane</keyword>
<keyword evidence="5 9" id="KW-0812">Transmembrane</keyword>
<dbReference type="InterPro" id="IPR050297">
    <property type="entry name" value="LipidA_mod_glycosyltrf_83"/>
</dbReference>
<reference evidence="10 11" key="1">
    <citation type="journal article" date="2016" name="Nat. Commun.">
        <title>Thousands of microbial genomes shed light on interconnected biogeochemical processes in an aquifer system.</title>
        <authorList>
            <person name="Anantharaman K."/>
            <person name="Brown C.T."/>
            <person name="Hug L.A."/>
            <person name="Sharon I."/>
            <person name="Castelle C.J."/>
            <person name="Probst A.J."/>
            <person name="Thomas B.C."/>
            <person name="Singh A."/>
            <person name="Wilkins M.J."/>
            <person name="Karaoz U."/>
            <person name="Brodie E.L."/>
            <person name="Williams K.H."/>
            <person name="Hubbard S.S."/>
            <person name="Banfield J.F."/>
        </authorList>
    </citation>
    <scope>NUCLEOTIDE SEQUENCE [LARGE SCALE GENOMIC DNA]</scope>
</reference>
<proteinExistence type="predicted"/>
<evidence type="ECO:0000256" key="8">
    <source>
        <dbReference type="SAM" id="MobiDB-lite"/>
    </source>
</evidence>
<feature type="transmembrane region" description="Helical" evidence="9">
    <location>
        <begin position="178"/>
        <end position="196"/>
    </location>
</feature>
<evidence type="ECO:0000313" key="11">
    <source>
        <dbReference type="Proteomes" id="UP000178991"/>
    </source>
</evidence>
<evidence type="ECO:0000256" key="1">
    <source>
        <dbReference type="ARBA" id="ARBA00004651"/>
    </source>
</evidence>
<keyword evidence="6 9" id="KW-1133">Transmembrane helix</keyword>
<feature type="transmembrane region" description="Helical" evidence="9">
    <location>
        <begin position="465"/>
        <end position="482"/>
    </location>
</feature>
<evidence type="ECO:0000256" key="5">
    <source>
        <dbReference type="ARBA" id="ARBA00022692"/>
    </source>
</evidence>
<feature type="region of interest" description="Disordered" evidence="8">
    <location>
        <begin position="355"/>
        <end position="417"/>
    </location>
</feature>
<protein>
    <recommendedName>
        <fullName evidence="12">Glycosyltransferase RgtA/B/C/D-like domain-containing protein</fullName>
    </recommendedName>
</protein>
<dbReference type="PANTHER" id="PTHR33908">
    <property type="entry name" value="MANNOSYLTRANSFERASE YKCB-RELATED"/>
    <property type="match status" value="1"/>
</dbReference>
<feature type="transmembrane region" description="Helical" evidence="9">
    <location>
        <begin position="251"/>
        <end position="272"/>
    </location>
</feature>
<evidence type="ECO:0000256" key="9">
    <source>
        <dbReference type="SAM" id="Phobius"/>
    </source>
</evidence>
<evidence type="ECO:0000256" key="6">
    <source>
        <dbReference type="ARBA" id="ARBA00022989"/>
    </source>
</evidence>
<feature type="transmembrane region" description="Helical" evidence="9">
    <location>
        <begin position="133"/>
        <end position="166"/>
    </location>
</feature>
<feature type="transmembrane region" description="Helical" evidence="9">
    <location>
        <begin position="494"/>
        <end position="514"/>
    </location>
</feature>
<organism evidence="10 11">
    <name type="scientific">Candidatus Staskawiczbacteria bacterium RIFCSPHIGHO2_01_FULL_34_27</name>
    <dbReference type="NCBI Taxonomy" id="1802199"/>
    <lineage>
        <taxon>Bacteria</taxon>
        <taxon>Candidatus Staskawicziibacteriota</taxon>
    </lineage>
</organism>
<feature type="transmembrane region" description="Helical" evidence="9">
    <location>
        <begin position="69"/>
        <end position="89"/>
    </location>
</feature>
<sequence>MTNIFKSFHITLSQKEKKQACQLVVILAVLLYAISFFDKALSIGLFFLLLLFFATIFLLYGFGVRDKNIYIVFLMGLLVHLGVALLLYWTGLKPFGGGADFTLYDQIARDIADRFSHGNFSLAGLYTDHFFPILIGILYMVTLPSMIVGQLFIVWLSAFSILLVYLIVIEIGGTKKTAFLASLVVSIYPSYLYFGSVLLKDTVVIPLALVGILFILKIVNPIRNTARVFAPEGPVGSGRENFTHSENFRPWAVSNGVNSFSWIKFLAFFVILSCLINLRFYIGYSLMFSFVICWFIISSFKAKEKVIYGVTMIFLLGFSPQIVGNGYYGFNSFKNLINPEKITYYREIVYSNNSSLNSQPTTPQSAASQPTASQPTINQPTTPQSAASQPTASQPTINQPNLPQKNPPKQELNGSGSNFELETGFKGGAGSFLKNSFQSFTYSLLGPFPWQLTQKRQVIGLAETIPWYILIIAFTYGSVSFIKKNGILPFLKFYKSSLPLLIFSIFTLGALSLFINNYGIIARIRIPAFICLISIICVMFNERLEQIYEPR</sequence>
<feature type="transmembrane region" description="Helical" evidence="9">
    <location>
        <begin position="278"/>
        <end position="297"/>
    </location>
</feature>
<dbReference type="Proteomes" id="UP000178991">
    <property type="component" value="Unassembled WGS sequence"/>
</dbReference>
<feature type="compositionally biased region" description="Polar residues" evidence="8">
    <location>
        <begin position="355"/>
        <end position="397"/>
    </location>
</feature>
<dbReference type="AlphaFoldDB" id="A0A1G2HJQ2"/>
<evidence type="ECO:0008006" key="12">
    <source>
        <dbReference type="Google" id="ProtNLM"/>
    </source>
</evidence>